<dbReference type="InterPro" id="IPR051906">
    <property type="entry name" value="TolC-like"/>
</dbReference>
<evidence type="ECO:0000256" key="3">
    <source>
        <dbReference type="ARBA" id="ARBA00022452"/>
    </source>
</evidence>
<organism evidence="7">
    <name type="scientific">marine metagenome</name>
    <dbReference type="NCBI Taxonomy" id="408172"/>
    <lineage>
        <taxon>unclassified sequences</taxon>
        <taxon>metagenomes</taxon>
        <taxon>ecological metagenomes</taxon>
    </lineage>
</organism>
<dbReference type="EMBL" id="UINC01000992">
    <property type="protein sequence ID" value="SUZ66730.1"/>
    <property type="molecule type" value="Genomic_DNA"/>
</dbReference>
<evidence type="ECO:0008006" key="8">
    <source>
        <dbReference type="Google" id="ProtNLM"/>
    </source>
</evidence>
<dbReference type="GO" id="GO:0015288">
    <property type="term" value="F:porin activity"/>
    <property type="evidence" value="ECO:0007669"/>
    <property type="project" value="TreeGrafter"/>
</dbReference>
<dbReference type="InterPro" id="IPR003423">
    <property type="entry name" value="OMP_efflux"/>
</dbReference>
<dbReference type="PANTHER" id="PTHR30026">
    <property type="entry name" value="OUTER MEMBRANE PROTEIN TOLC"/>
    <property type="match status" value="1"/>
</dbReference>
<evidence type="ECO:0000256" key="2">
    <source>
        <dbReference type="ARBA" id="ARBA00022448"/>
    </source>
</evidence>
<dbReference type="Pfam" id="PF02321">
    <property type="entry name" value="OEP"/>
    <property type="match status" value="2"/>
</dbReference>
<evidence type="ECO:0000313" key="7">
    <source>
        <dbReference type="EMBL" id="SUZ66730.1"/>
    </source>
</evidence>
<keyword evidence="5" id="KW-0472">Membrane</keyword>
<comment type="subcellular location">
    <subcellularLocation>
        <location evidence="1">Cell outer membrane</location>
    </subcellularLocation>
</comment>
<keyword evidence="6" id="KW-0998">Cell outer membrane</keyword>
<dbReference type="AlphaFoldDB" id="A0A381PIF7"/>
<gene>
    <name evidence="7" type="ORF">METZ01_LOCUS19584</name>
</gene>
<name>A0A381PIF7_9ZZZZ</name>
<protein>
    <recommendedName>
        <fullName evidence="8">Transporter</fullName>
    </recommendedName>
</protein>
<dbReference type="Gene3D" id="1.20.1600.10">
    <property type="entry name" value="Outer membrane efflux proteins (OEP)"/>
    <property type="match status" value="1"/>
</dbReference>
<dbReference type="PANTHER" id="PTHR30026:SF20">
    <property type="entry name" value="OUTER MEMBRANE PROTEIN TOLC"/>
    <property type="match status" value="1"/>
</dbReference>
<keyword evidence="4" id="KW-0812">Transmembrane</keyword>
<keyword evidence="3" id="KW-1134">Transmembrane beta strand</keyword>
<evidence type="ECO:0000256" key="5">
    <source>
        <dbReference type="ARBA" id="ARBA00023136"/>
    </source>
</evidence>
<keyword evidence="2" id="KW-0813">Transport</keyword>
<dbReference type="SUPFAM" id="SSF56954">
    <property type="entry name" value="Outer membrane efflux proteins (OEP)"/>
    <property type="match status" value="1"/>
</dbReference>
<accession>A0A381PIF7</accession>
<dbReference type="GO" id="GO:0009279">
    <property type="term" value="C:cell outer membrane"/>
    <property type="evidence" value="ECO:0007669"/>
    <property type="project" value="UniProtKB-SubCell"/>
</dbReference>
<sequence length="471" mass="53186">MKLLKYLFIIIVPNILIAQKSWTLHECVDRALEMNISIKQSKLNYAGSEIEKQGAIGNFLPNINIGSSHSWNVGLNQNITTGLLENVTTQFSSMNLNMNINIYSGLQNVKRLHRANLSILASQYQLEDMSENVALLVANSYLQILFSKESLAVQELQLDITLKELKRIKELVDSGVVPKGDLYEIKANLASQEKNLVDAKNSYYLSKIVLAQLLLIDDYENFEIANESYDIPISDVMNRTPQEIFSYAVSNKKEIKIFETNVEIAKKDLEISKALLKPSLSAFYSYSSRIGYSDRLVPTGEIEYAPIGVVEGTGERVIAPYTKMGIANPLSFSEQFDLNAGQNFGLSLSIPILNNLSRRSNVNQTKVNILRSENSLLQKKLDLENTVNQSFNDAKGAFKAYEASQKLVDARELAFQYAQSKFEVGAMNSFDFTQAKQRYELAQSELIRTKYDYIFKLKVLEFYFGVPITVK</sequence>
<evidence type="ECO:0000256" key="4">
    <source>
        <dbReference type="ARBA" id="ARBA00022692"/>
    </source>
</evidence>
<evidence type="ECO:0000256" key="6">
    <source>
        <dbReference type="ARBA" id="ARBA00023237"/>
    </source>
</evidence>
<reference evidence="7" key="1">
    <citation type="submission" date="2018-05" db="EMBL/GenBank/DDBJ databases">
        <authorList>
            <person name="Lanie J.A."/>
            <person name="Ng W.-L."/>
            <person name="Kazmierczak K.M."/>
            <person name="Andrzejewski T.M."/>
            <person name="Davidsen T.M."/>
            <person name="Wayne K.J."/>
            <person name="Tettelin H."/>
            <person name="Glass J.I."/>
            <person name="Rusch D."/>
            <person name="Podicherti R."/>
            <person name="Tsui H.-C.T."/>
            <person name="Winkler M.E."/>
        </authorList>
    </citation>
    <scope>NUCLEOTIDE SEQUENCE</scope>
</reference>
<proteinExistence type="predicted"/>
<dbReference type="GO" id="GO:0015562">
    <property type="term" value="F:efflux transmembrane transporter activity"/>
    <property type="evidence" value="ECO:0007669"/>
    <property type="project" value="InterPro"/>
</dbReference>
<dbReference type="GO" id="GO:1990281">
    <property type="term" value="C:efflux pump complex"/>
    <property type="evidence" value="ECO:0007669"/>
    <property type="project" value="TreeGrafter"/>
</dbReference>
<evidence type="ECO:0000256" key="1">
    <source>
        <dbReference type="ARBA" id="ARBA00004442"/>
    </source>
</evidence>